<name>A0A6J4SRF9_9ACTN</name>
<dbReference type="GO" id="GO:0016798">
    <property type="term" value="F:hydrolase activity, acting on glycosyl bonds"/>
    <property type="evidence" value="ECO:0007669"/>
    <property type="project" value="UniProtKB-KW"/>
</dbReference>
<feature type="compositionally biased region" description="Basic residues" evidence="1">
    <location>
        <begin position="83"/>
        <end position="98"/>
    </location>
</feature>
<feature type="compositionally biased region" description="Low complexity" evidence="1">
    <location>
        <begin position="99"/>
        <end position="108"/>
    </location>
</feature>
<accession>A0A6J4SRF9</accession>
<feature type="region of interest" description="Disordered" evidence="1">
    <location>
        <begin position="1"/>
        <end position="258"/>
    </location>
</feature>
<reference evidence="2" key="1">
    <citation type="submission" date="2020-02" db="EMBL/GenBank/DDBJ databases">
        <authorList>
            <person name="Meier V. D."/>
        </authorList>
    </citation>
    <scope>NUCLEOTIDE SEQUENCE</scope>
    <source>
        <strain evidence="2">AVDCRST_MAG30</strain>
    </source>
</reference>
<feature type="compositionally biased region" description="Basic residues" evidence="1">
    <location>
        <begin position="61"/>
        <end position="71"/>
    </location>
</feature>
<evidence type="ECO:0000256" key="1">
    <source>
        <dbReference type="SAM" id="MobiDB-lite"/>
    </source>
</evidence>
<evidence type="ECO:0000313" key="2">
    <source>
        <dbReference type="EMBL" id="CAA9503263.1"/>
    </source>
</evidence>
<protein>
    <submittedName>
        <fullName evidence="2">Exopolysaccharide biosynthesis protein, Phosphodiester glycosidase</fullName>
    </submittedName>
</protein>
<feature type="compositionally biased region" description="Basic residues" evidence="1">
    <location>
        <begin position="1"/>
        <end position="13"/>
    </location>
</feature>
<feature type="non-terminal residue" evidence="2">
    <location>
        <position position="1"/>
    </location>
</feature>
<feature type="compositionally biased region" description="Low complexity" evidence="1">
    <location>
        <begin position="72"/>
        <end position="82"/>
    </location>
</feature>
<dbReference type="AlphaFoldDB" id="A0A6J4SRF9"/>
<feature type="compositionally biased region" description="Basic residues" evidence="1">
    <location>
        <begin position="136"/>
        <end position="165"/>
    </location>
</feature>
<keyword evidence="2" id="KW-0326">Glycosidase</keyword>
<feature type="compositionally biased region" description="Basic residues" evidence="1">
    <location>
        <begin position="116"/>
        <end position="126"/>
    </location>
</feature>
<dbReference type="EMBL" id="CADCVS010000269">
    <property type="protein sequence ID" value="CAA9503263.1"/>
    <property type="molecule type" value="Genomic_DNA"/>
</dbReference>
<feature type="non-terminal residue" evidence="2">
    <location>
        <position position="258"/>
    </location>
</feature>
<feature type="compositionally biased region" description="Basic and acidic residues" evidence="1">
    <location>
        <begin position="209"/>
        <end position="225"/>
    </location>
</feature>
<keyword evidence="2" id="KW-0378">Hydrolase</keyword>
<proteinExistence type="predicted"/>
<organism evidence="2">
    <name type="scientific">uncultured Solirubrobacteraceae bacterium</name>
    <dbReference type="NCBI Taxonomy" id="1162706"/>
    <lineage>
        <taxon>Bacteria</taxon>
        <taxon>Bacillati</taxon>
        <taxon>Actinomycetota</taxon>
        <taxon>Thermoleophilia</taxon>
        <taxon>Solirubrobacterales</taxon>
        <taxon>Solirubrobacteraceae</taxon>
        <taxon>environmental samples</taxon>
    </lineage>
</organism>
<sequence length="258" mass="28184">GRRPGSRPCRAHLRGPPAAPRAARRGPDDGPCRRVRGRPGRDPRRGHPRTGSPRGVLRPPRGGRRDRRRLLHPAGRPAAGRGPHARRRAPARAVHRALLRAPSVRAGPGRPGADRRARRAPARAARRPPAGGPAARPRRRGRLRARRRPGGVLRGRRPVRLRHHAGPPSPGGPRARGRSADRGGLRRALAPRRGDDARGARRAARRPRRADGDQPRRRRLDEPRRGRAAAQPPALGPRAPGARRPADLHRAAVRTPPL</sequence>
<gene>
    <name evidence="2" type="ORF">AVDCRST_MAG30-2049</name>
</gene>
<feature type="compositionally biased region" description="Low complexity" evidence="1">
    <location>
        <begin position="228"/>
        <end position="243"/>
    </location>
</feature>